<dbReference type="InterPro" id="IPR004358">
    <property type="entry name" value="Sig_transdc_His_kin-like_C"/>
</dbReference>
<dbReference type="InterPro" id="IPR000700">
    <property type="entry name" value="PAS-assoc_C"/>
</dbReference>
<evidence type="ECO:0000256" key="6">
    <source>
        <dbReference type="SAM" id="Coils"/>
    </source>
</evidence>
<dbReference type="SUPFAM" id="SSF55874">
    <property type="entry name" value="ATPase domain of HSP90 chaperone/DNA topoisomerase II/histidine kinase"/>
    <property type="match status" value="1"/>
</dbReference>
<protein>
    <recommendedName>
        <fullName evidence="2">histidine kinase</fullName>
        <ecNumber evidence="2">2.7.13.3</ecNumber>
    </recommendedName>
</protein>
<dbReference type="Gene3D" id="3.30.450.20">
    <property type="entry name" value="PAS domain"/>
    <property type="match status" value="3"/>
</dbReference>
<dbReference type="PROSITE" id="PS50112">
    <property type="entry name" value="PAS"/>
    <property type="match status" value="3"/>
</dbReference>
<dbReference type="Pfam" id="PF01590">
    <property type="entry name" value="GAF"/>
    <property type="match status" value="1"/>
</dbReference>
<evidence type="ECO:0000256" key="3">
    <source>
        <dbReference type="ARBA" id="ARBA00022553"/>
    </source>
</evidence>
<dbReference type="InterPro" id="IPR005467">
    <property type="entry name" value="His_kinase_dom"/>
</dbReference>
<dbReference type="Proteomes" id="UP000324104">
    <property type="component" value="Unassembled WGS sequence"/>
</dbReference>
<feature type="domain" description="PAC" evidence="9">
    <location>
        <begin position="497"/>
        <end position="548"/>
    </location>
</feature>
<proteinExistence type="predicted"/>
<dbReference type="EMBL" id="VTAW01000014">
    <property type="protein sequence ID" value="TYT61769.1"/>
    <property type="molecule type" value="Genomic_DNA"/>
</dbReference>
<comment type="caution">
    <text evidence="10">The sequence shown here is derived from an EMBL/GenBank/DDBJ whole genome shotgun (WGS) entry which is preliminary data.</text>
</comment>
<dbReference type="CDD" id="cd00075">
    <property type="entry name" value="HATPase"/>
    <property type="match status" value="1"/>
</dbReference>
<dbReference type="SMART" id="SM00387">
    <property type="entry name" value="HATPase_c"/>
    <property type="match status" value="1"/>
</dbReference>
<dbReference type="InterPro" id="IPR029016">
    <property type="entry name" value="GAF-like_dom_sf"/>
</dbReference>
<feature type="domain" description="PAS" evidence="8">
    <location>
        <begin position="304"/>
        <end position="354"/>
    </location>
</feature>
<dbReference type="CDD" id="cd00130">
    <property type="entry name" value="PAS"/>
    <property type="match status" value="3"/>
</dbReference>
<evidence type="ECO:0000259" key="9">
    <source>
        <dbReference type="PROSITE" id="PS50113"/>
    </source>
</evidence>
<feature type="coiled-coil region" evidence="6">
    <location>
        <begin position="676"/>
        <end position="703"/>
    </location>
</feature>
<gene>
    <name evidence="10" type="ORF">FYC77_12150</name>
</gene>
<dbReference type="EC" id="2.7.13.3" evidence="2"/>
<keyword evidence="11" id="KW-1185">Reference proteome</keyword>
<dbReference type="Pfam" id="PF13185">
    <property type="entry name" value="GAF_2"/>
    <property type="match status" value="1"/>
</dbReference>
<dbReference type="PANTHER" id="PTHR43304">
    <property type="entry name" value="PHYTOCHROME-LIKE PROTEIN CPH1"/>
    <property type="match status" value="1"/>
</dbReference>
<accession>A0A5D5AJ08</accession>
<dbReference type="InterPro" id="IPR003594">
    <property type="entry name" value="HATPase_dom"/>
</dbReference>
<dbReference type="InterPro" id="IPR000014">
    <property type="entry name" value="PAS"/>
</dbReference>
<dbReference type="SMART" id="SM00091">
    <property type="entry name" value="PAS"/>
    <property type="match status" value="3"/>
</dbReference>
<dbReference type="SUPFAM" id="SSF55781">
    <property type="entry name" value="GAF domain-like"/>
    <property type="match status" value="2"/>
</dbReference>
<dbReference type="Gene3D" id="3.30.450.40">
    <property type="match status" value="2"/>
</dbReference>
<dbReference type="InterPro" id="IPR013767">
    <property type="entry name" value="PAS_fold"/>
</dbReference>
<dbReference type="PANTHER" id="PTHR43304:SF1">
    <property type="entry name" value="PAC DOMAIN-CONTAINING PROTEIN"/>
    <property type="match status" value="1"/>
</dbReference>
<dbReference type="Pfam" id="PF13426">
    <property type="entry name" value="PAS_9"/>
    <property type="match status" value="1"/>
</dbReference>
<evidence type="ECO:0000313" key="10">
    <source>
        <dbReference type="EMBL" id="TYT61769.1"/>
    </source>
</evidence>
<evidence type="ECO:0000313" key="11">
    <source>
        <dbReference type="Proteomes" id="UP000324104"/>
    </source>
</evidence>
<evidence type="ECO:0000259" key="7">
    <source>
        <dbReference type="PROSITE" id="PS50109"/>
    </source>
</evidence>
<evidence type="ECO:0000256" key="5">
    <source>
        <dbReference type="ARBA" id="ARBA00022777"/>
    </source>
</evidence>
<reference evidence="10 11" key="1">
    <citation type="submission" date="2019-08" db="EMBL/GenBank/DDBJ databases">
        <title>Archaea genome.</title>
        <authorList>
            <person name="Kajale S."/>
            <person name="Shouche Y."/>
            <person name="Deshpande N."/>
            <person name="Sharma A."/>
        </authorList>
    </citation>
    <scope>NUCLEOTIDE SEQUENCE [LARGE SCALE GENOMIC DNA]</scope>
    <source>
        <strain evidence="10 11">ESP3B_9</strain>
    </source>
</reference>
<feature type="domain" description="Histidine kinase" evidence="7">
    <location>
        <begin position="836"/>
        <end position="1043"/>
    </location>
</feature>
<dbReference type="GO" id="GO:0004673">
    <property type="term" value="F:protein histidine kinase activity"/>
    <property type="evidence" value="ECO:0007669"/>
    <property type="project" value="UniProtKB-EC"/>
</dbReference>
<dbReference type="RefSeq" id="WP_149081756.1">
    <property type="nucleotide sequence ID" value="NZ_VTAW01000014.1"/>
</dbReference>
<dbReference type="Gene3D" id="3.30.565.10">
    <property type="entry name" value="Histidine kinase-like ATPase, C-terminal domain"/>
    <property type="match status" value="1"/>
</dbReference>
<dbReference type="InterPro" id="IPR052162">
    <property type="entry name" value="Sensor_kinase/Photoreceptor"/>
</dbReference>
<dbReference type="Pfam" id="PF02518">
    <property type="entry name" value="HATPase_c"/>
    <property type="match status" value="1"/>
</dbReference>
<feature type="domain" description="PAS" evidence="8">
    <location>
        <begin position="423"/>
        <end position="493"/>
    </location>
</feature>
<dbReference type="InterPro" id="IPR035965">
    <property type="entry name" value="PAS-like_dom_sf"/>
</dbReference>
<name>A0A5D5AJ08_9EURY</name>
<dbReference type="InterPro" id="IPR003018">
    <property type="entry name" value="GAF"/>
</dbReference>
<dbReference type="InterPro" id="IPR036890">
    <property type="entry name" value="HATPase_C_sf"/>
</dbReference>
<keyword evidence="6" id="KW-0175">Coiled coil</keyword>
<organism evidence="10 11">
    <name type="scientific">Natrialba swarupiae</name>
    <dbReference type="NCBI Taxonomy" id="2448032"/>
    <lineage>
        <taxon>Archaea</taxon>
        <taxon>Methanobacteriati</taxon>
        <taxon>Methanobacteriota</taxon>
        <taxon>Stenosarchaea group</taxon>
        <taxon>Halobacteria</taxon>
        <taxon>Halobacteriales</taxon>
        <taxon>Natrialbaceae</taxon>
        <taxon>Natrialba</taxon>
    </lineage>
</organism>
<evidence type="ECO:0000256" key="4">
    <source>
        <dbReference type="ARBA" id="ARBA00022679"/>
    </source>
</evidence>
<keyword evidence="5" id="KW-0418">Kinase</keyword>
<dbReference type="InterPro" id="IPR001610">
    <property type="entry name" value="PAC"/>
</dbReference>
<dbReference type="AlphaFoldDB" id="A0A5D5AJ08"/>
<dbReference type="SUPFAM" id="SSF55785">
    <property type="entry name" value="PYP-like sensor domain (PAS domain)"/>
    <property type="match status" value="3"/>
</dbReference>
<evidence type="ECO:0000256" key="2">
    <source>
        <dbReference type="ARBA" id="ARBA00012438"/>
    </source>
</evidence>
<feature type="domain" description="PAC" evidence="9">
    <location>
        <begin position="376"/>
        <end position="426"/>
    </location>
</feature>
<keyword evidence="3" id="KW-0597">Phosphoprotein</keyword>
<dbReference type="SMART" id="SM00065">
    <property type="entry name" value="GAF"/>
    <property type="match status" value="1"/>
</dbReference>
<dbReference type="NCBIfam" id="TIGR00229">
    <property type="entry name" value="sensory_box"/>
    <property type="match status" value="3"/>
</dbReference>
<dbReference type="Pfam" id="PF00989">
    <property type="entry name" value="PAS"/>
    <property type="match status" value="2"/>
</dbReference>
<comment type="catalytic activity">
    <reaction evidence="1">
        <text>ATP + protein L-histidine = ADP + protein N-phospho-L-histidine.</text>
        <dbReference type="EC" id="2.7.13.3"/>
    </reaction>
</comment>
<evidence type="ECO:0000256" key="1">
    <source>
        <dbReference type="ARBA" id="ARBA00000085"/>
    </source>
</evidence>
<sequence length="1043" mass="116536">MSEIELLVIGTSVPPDTKAALSEADIVIHNQVADCTQLGGRDQQTVDVVLASPSERELISFVADIQDRIPNIPVMVIASGEDIPSDGLLEPGVIDYIRQTDFQEHGELVAHRIRSFLATAQQDDEGETIEGPQDQLEWAANTLTTIAGTTTGTDLKLEEKLKRVISTGAEKLRFPIGYITRIESDTQKILAATGDHEAIQPGKTDPLGHTSCQKTIDDDRPVVLENASKENVSDDPASERYNLRCYIRARIIVDGEVYGTVCFADEHPQDGLEGDVTQSTVKVLAQWIGYEIEHHQYEAELEDREERLQTLFEHAPDGIVIHDEEGNVIDANETLLENLGYDHDEMLSMNVADFEVGFDEEFLLEGWTGMSEDRPLKVEGTHRRKDDLTYPVEVWVSRNRHSEGDRFVAICRDVTDRRERERKLERHREFVESATDMITLIDSDGTIKYVSPAIERVLGWDPEELIGENGFEYVHPDDRDERTDDIEALVEGSEGEAVLEFRFECADGSYCWIEATARDLLDDPDIDGLLLSSRNVTERKEHERQISALHDATRDLIDAESKIEVADIAVEAASDLLDFSLPSVWFPEDDELSLVANSDDHQRLLEETGTPDPSHPRGSWVWDVFEDGDTVVRSPMSREELAADVPLQSSIVLPIGSHGIFACAATGAVDFTDRQVRVAETLARNVRVALDQLEQRNALERQKEFVDDLLDAIEDVVYVLDTAGDLQMWNAAFEEVTGYESDEVASMNATEFFAGDDVEAAAAAVEGAFESGRTRVELDFRTRDGEAIPYEFIANVFEAPDGEPVMAGSGRDRSLHVEYEQRLEEQRDRLDLLNQVVRHDVRNDMQVVHGRAQILEDHIDDDGQEHLREVIHATEEAIELTKTARDLTETMLREEEDLKPISLDRECSSQIVEIRSQHDRAVIRTDGRLPTVDVQADEMLEAVFRNLLQNAIVHNDKGVPEVTVSADVHDETVHVNIADNGPGIPDNQKEEVFGKGEKGLDSPGTGLGLYLVKTLVENYGGEVWIEDNDPEGAVFVVTLPVAE</sequence>
<dbReference type="SMART" id="SM00086">
    <property type="entry name" value="PAC"/>
    <property type="match status" value="3"/>
</dbReference>
<dbReference type="GO" id="GO:0006355">
    <property type="term" value="P:regulation of DNA-templated transcription"/>
    <property type="evidence" value="ECO:0007669"/>
    <property type="project" value="InterPro"/>
</dbReference>
<evidence type="ECO:0000259" key="8">
    <source>
        <dbReference type="PROSITE" id="PS50112"/>
    </source>
</evidence>
<keyword evidence="4" id="KW-0808">Transferase</keyword>
<dbReference type="PROSITE" id="PS50113">
    <property type="entry name" value="PAC"/>
    <property type="match status" value="2"/>
</dbReference>
<dbReference type="PROSITE" id="PS50109">
    <property type="entry name" value="HIS_KIN"/>
    <property type="match status" value="1"/>
</dbReference>
<dbReference type="PRINTS" id="PR00344">
    <property type="entry name" value="BCTRLSENSOR"/>
</dbReference>
<feature type="domain" description="PAS" evidence="8">
    <location>
        <begin position="702"/>
        <end position="772"/>
    </location>
</feature>